<proteinExistence type="inferred from homology"/>
<dbReference type="InterPro" id="IPR051313">
    <property type="entry name" value="Bact_iron-sidero_bind"/>
</dbReference>
<evidence type="ECO:0000259" key="5">
    <source>
        <dbReference type="PROSITE" id="PS50983"/>
    </source>
</evidence>
<dbReference type="Proteomes" id="UP000636505">
    <property type="component" value="Unassembled WGS sequence"/>
</dbReference>
<comment type="subcellular location">
    <subcellularLocation>
        <location evidence="1">Cell envelope</location>
    </subcellularLocation>
</comment>
<reference evidence="6" key="1">
    <citation type="submission" date="2020-10" db="EMBL/GenBank/DDBJ databases">
        <authorList>
            <person name="Castelo-Branco R."/>
            <person name="Eusebio N."/>
            <person name="Adriana R."/>
            <person name="Vieira A."/>
            <person name="Brugerolle De Fraissinette N."/>
            <person name="Rezende De Castro R."/>
            <person name="Schneider M.P."/>
            <person name="Vasconcelos V."/>
            <person name="Leao P.N."/>
        </authorList>
    </citation>
    <scope>NUCLEOTIDE SEQUENCE</scope>
    <source>
        <strain evidence="6">LEGE 07310</strain>
    </source>
</reference>
<dbReference type="EMBL" id="JADEXG010000001">
    <property type="protein sequence ID" value="MBE9075817.1"/>
    <property type="molecule type" value="Genomic_DNA"/>
</dbReference>
<dbReference type="AlphaFoldDB" id="A0A8J7D9X8"/>
<feature type="domain" description="Fe/B12 periplasmic-binding" evidence="5">
    <location>
        <begin position="64"/>
        <end position="323"/>
    </location>
</feature>
<keyword evidence="7" id="KW-1185">Reference proteome</keyword>
<evidence type="ECO:0000256" key="3">
    <source>
        <dbReference type="ARBA" id="ARBA00022448"/>
    </source>
</evidence>
<name>A0A8J7D9X8_9CYAN</name>
<protein>
    <submittedName>
        <fullName evidence="6">Iron-siderophore ABC transporter substrate-binding protein</fullName>
    </submittedName>
</protein>
<evidence type="ECO:0000313" key="7">
    <source>
        <dbReference type="Proteomes" id="UP000636505"/>
    </source>
</evidence>
<dbReference type="PROSITE" id="PS50983">
    <property type="entry name" value="FE_B12_PBP"/>
    <property type="match status" value="1"/>
</dbReference>
<comment type="similarity">
    <text evidence="2">Belongs to the bacterial solute-binding protein 8 family.</text>
</comment>
<evidence type="ECO:0000313" key="6">
    <source>
        <dbReference type="EMBL" id="MBE9075817.1"/>
    </source>
</evidence>
<evidence type="ECO:0000256" key="4">
    <source>
        <dbReference type="ARBA" id="ARBA00022729"/>
    </source>
</evidence>
<dbReference type="RefSeq" id="WP_193904471.1">
    <property type="nucleotide sequence ID" value="NZ_JADEXG010000001.1"/>
</dbReference>
<dbReference type="PANTHER" id="PTHR30532">
    <property type="entry name" value="IRON III DICITRATE-BINDING PERIPLASMIC PROTEIN"/>
    <property type="match status" value="1"/>
</dbReference>
<dbReference type="SUPFAM" id="SSF53807">
    <property type="entry name" value="Helical backbone' metal receptor"/>
    <property type="match status" value="1"/>
</dbReference>
<dbReference type="Pfam" id="PF01497">
    <property type="entry name" value="Peripla_BP_2"/>
    <property type="match status" value="1"/>
</dbReference>
<keyword evidence="3" id="KW-0813">Transport</keyword>
<dbReference type="InterPro" id="IPR002491">
    <property type="entry name" value="ABC_transptr_periplasmic_BD"/>
</dbReference>
<evidence type="ECO:0000256" key="1">
    <source>
        <dbReference type="ARBA" id="ARBA00004196"/>
    </source>
</evidence>
<sequence length="323" mass="36319">MMPSSLSKMYRLLRWLLLVVFTIGVILACTPGPSPILGPSETSSPDCRIVQHDMGETCIPMNPQRVVGIGGAGFFALDLGVEPVGIWHSELTKILGIQQQIQAIENIGDPPNLETLVALKPDLIFGWGGQEIYNQLSQIAPTVLKDWQHIGQWKEMLMYYADLLNKTKVAEQLMATYYQRIEEFRQRLGVPPNQIEVSVMRVRPEVFDLELKQSFSGTIIEDVGLRRPSAQQQDIFGLFDLSKERLADADGDVIFVWTYGYQNTVAKAAQFALTNLQTDPLWQQLNAVKNNAVYEVPGYWIGDNVKAANLVLDDLFKHLVDKK</sequence>
<gene>
    <name evidence="6" type="ORF">IQ241_00630</name>
</gene>
<evidence type="ECO:0000256" key="2">
    <source>
        <dbReference type="ARBA" id="ARBA00008814"/>
    </source>
</evidence>
<comment type="caution">
    <text evidence="6">The sequence shown here is derived from an EMBL/GenBank/DDBJ whole genome shotgun (WGS) entry which is preliminary data.</text>
</comment>
<accession>A0A8J7D9X8</accession>
<keyword evidence="4" id="KW-0732">Signal</keyword>
<organism evidence="6 7">
    <name type="scientific">Vasconcelosia minhoensis LEGE 07310</name>
    <dbReference type="NCBI Taxonomy" id="915328"/>
    <lineage>
        <taxon>Bacteria</taxon>
        <taxon>Bacillati</taxon>
        <taxon>Cyanobacteriota</taxon>
        <taxon>Cyanophyceae</taxon>
        <taxon>Nodosilineales</taxon>
        <taxon>Cymatolegaceae</taxon>
        <taxon>Vasconcelosia</taxon>
        <taxon>Vasconcelosia minhoensis</taxon>
    </lineage>
</organism>
<dbReference type="Gene3D" id="3.40.50.1980">
    <property type="entry name" value="Nitrogenase molybdenum iron protein domain"/>
    <property type="match status" value="2"/>
</dbReference>
<dbReference type="GO" id="GO:0030288">
    <property type="term" value="C:outer membrane-bounded periplasmic space"/>
    <property type="evidence" value="ECO:0007669"/>
    <property type="project" value="TreeGrafter"/>
</dbReference>
<dbReference type="GO" id="GO:1901678">
    <property type="term" value="P:iron coordination entity transport"/>
    <property type="evidence" value="ECO:0007669"/>
    <property type="project" value="UniProtKB-ARBA"/>
</dbReference>
<dbReference type="CDD" id="cd01146">
    <property type="entry name" value="FhuD"/>
    <property type="match status" value="1"/>
</dbReference>
<dbReference type="PANTHER" id="PTHR30532:SF25">
    <property type="entry name" value="IRON(III) DICITRATE-BINDING PERIPLASMIC PROTEIN"/>
    <property type="match status" value="1"/>
</dbReference>